<proteinExistence type="predicted"/>
<keyword evidence="4" id="KW-1185">Reference proteome</keyword>
<organism evidence="3 4">
    <name type="scientific">Salipaludibacillus aurantiacus</name>
    <dbReference type="NCBI Taxonomy" id="1601833"/>
    <lineage>
        <taxon>Bacteria</taxon>
        <taxon>Bacillati</taxon>
        <taxon>Bacillota</taxon>
        <taxon>Bacilli</taxon>
        <taxon>Bacillales</taxon>
        <taxon>Bacillaceae</taxon>
    </lineage>
</organism>
<sequence length="313" mass="35366">MTAKEFMDACKGEISKNLIGKDSAIECMCIALLAKGHVLIDDVPGTGKSELAKSFAKTINSSLGRIQGTPDVMPSDVTGFHFYDQSQQTFIFREGPVFHSLVLMDEINRATPKTQASLFEAMQERQVTVDGEQFILPTPFMVMATQNPTDLQQGTFILPHAQLDRFSIKMPMERLSYEEELQLIRRFQGEDYNQINEVIDIDQIKLLQAKVSSVTLSEDVEKYLLAISRTTRNHESIDVGVSPRATLNLMKIAQARALVHERLFVTPDDIYQMAPLVYTHRLILKIDVHMRQSPEEVMNDVLSRVKVPVENHG</sequence>
<feature type="domain" description="ChlI/MoxR AAA lid" evidence="2">
    <location>
        <begin position="230"/>
        <end position="297"/>
    </location>
</feature>
<evidence type="ECO:0000313" key="3">
    <source>
        <dbReference type="EMBL" id="SES12203.1"/>
    </source>
</evidence>
<dbReference type="RefSeq" id="WP_093052034.1">
    <property type="nucleotide sequence ID" value="NZ_FOGT01000008.1"/>
</dbReference>
<reference evidence="4" key="1">
    <citation type="submission" date="2016-10" db="EMBL/GenBank/DDBJ databases">
        <authorList>
            <person name="Varghese N."/>
            <person name="Submissions S."/>
        </authorList>
    </citation>
    <scope>NUCLEOTIDE SEQUENCE [LARGE SCALE GENOMIC DNA]</scope>
    <source>
        <strain evidence="4">S9</strain>
    </source>
</reference>
<dbReference type="Gene3D" id="1.10.8.80">
    <property type="entry name" value="Magnesium chelatase subunit I, C-Terminal domain"/>
    <property type="match status" value="1"/>
</dbReference>
<dbReference type="Proteomes" id="UP000198571">
    <property type="component" value="Unassembled WGS sequence"/>
</dbReference>
<dbReference type="EMBL" id="FOGT01000008">
    <property type="protein sequence ID" value="SES12203.1"/>
    <property type="molecule type" value="Genomic_DNA"/>
</dbReference>
<dbReference type="AlphaFoldDB" id="A0A1H9UT52"/>
<dbReference type="Pfam" id="PF17863">
    <property type="entry name" value="AAA_lid_2"/>
    <property type="match status" value="1"/>
</dbReference>
<dbReference type="OrthoDB" id="9808397at2"/>
<name>A0A1H9UT52_9BACI</name>
<evidence type="ECO:0000259" key="2">
    <source>
        <dbReference type="Pfam" id="PF17863"/>
    </source>
</evidence>
<accession>A0A1H9UT52</accession>
<dbReference type="SUPFAM" id="SSF52540">
    <property type="entry name" value="P-loop containing nucleoside triphosphate hydrolases"/>
    <property type="match status" value="1"/>
</dbReference>
<dbReference type="PIRSF" id="PIRSF002849">
    <property type="entry name" value="AAA_ATPase_chaperone_MoxR_prd"/>
    <property type="match status" value="1"/>
</dbReference>
<dbReference type="PANTHER" id="PTHR42759">
    <property type="entry name" value="MOXR FAMILY PROTEIN"/>
    <property type="match status" value="1"/>
</dbReference>
<dbReference type="InterPro" id="IPR027417">
    <property type="entry name" value="P-loop_NTPase"/>
</dbReference>
<dbReference type="PANTHER" id="PTHR42759:SF1">
    <property type="entry name" value="MAGNESIUM-CHELATASE SUBUNIT CHLD"/>
    <property type="match status" value="1"/>
</dbReference>
<dbReference type="Pfam" id="PF07726">
    <property type="entry name" value="AAA_3"/>
    <property type="match status" value="1"/>
</dbReference>
<dbReference type="InterPro" id="IPR041628">
    <property type="entry name" value="ChlI/MoxR_AAA_lid"/>
</dbReference>
<dbReference type="Gene3D" id="3.40.50.300">
    <property type="entry name" value="P-loop containing nucleotide triphosphate hydrolases"/>
    <property type="match status" value="1"/>
</dbReference>
<protein>
    <submittedName>
        <fullName evidence="3">MoxR-like ATPase</fullName>
    </submittedName>
</protein>
<dbReference type="STRING" id="1601833.SAMN05518684_108134"/>
<evidence type="ECO:0000313" key="4">
    <source>
        <dbReference type="Proteomes" id="UP000198571"/>
    </source>
</evidence>
<dbReference type="GO" id="GO:0016887">
    <property type="term" value="F:ATP hydrolysis activity"/>
    <property type="evidence" value="ECO:0007669"/>
    <property type="project" value="InterPro"/>
</dbReference>
<dbReference type="InterPro" id="IPR050764">
    <property type="entry name" value="CbbQ/NirQ/NorQ/GpvN"/>
</dbReference>
<dbReference type="GO" id="GO:0005524">
    <property type="term" value="F:ATP binding"/>
    <property type="evidence" value="ECO:0007669"/>
    <property type="project" value="InterPro"/>
</dbReference>
<gene>
    <name evidence="3" type="ORF">SAMN05518684_108134</name>
</gene>
<evidence type="ECO:0000259" key="1">
    <source>
        <dbReference type="Pfam" id="PF07726"/>
    </source>
</evidence>
<dbReference type="InterPro" id="IPR011703">
    <property type="entry name" value="ATPase_AAA-3"/>
</dbReference>
<feature type="domain" description="ATPase AAA-3" evidence="1">
    <location>
        <begin position="37"/>
        <end position="167"/>
    </location>
</feature>